<reference evidence="2" key="1">
    <citation type="submission" date="2014-08" db="EMBL/GenBank/DDBJ databases">
        <title>Draft genome sequences of Sphingobium herbicidovorans.</title>
        <authorList>
            <person name="Gan H.M."/>
            <person name="Gan H.Y."/>
            <person name="Savka M.A."/>
        </authorList>
    </citation>
    <scope>NUCLEOTIDE SEQUENCE [LARGE SCALE GENOMIC DNA]</scope>
    <source>
        <strain evidence="2">NBRC 16415</strain>
    </source>
</reference>
<dbReference type="Proteomes" id="UP000024284">
    <property type="component" value="Unassembled WGS sequence"/>
</dbReference>
<dbReference type="Pfam" id="PF22691">
    <property type="entry name" value="Thiolase_C_1"/>
    <property type="match status" value="1"/>
</dbReference>
<keyword evidence="3" id="KW-1185">Reference proteome</keyword>
<dbReference type="EMBL" id="JFZA02000008">
    <property type="protein sequence ID" value="KFG90930.1"/>
    <property type="molecule type" value="Genomic_DNA"/>
</dbReference>
<dbReference type="SUPFAM" id="SSF53901">
    <property type="entry name" value="Thiolase-like"/>
    <property type="match status" value="1"/>
</dbReference>
<gene>
    <name evidence="2" type="ORF">BV98_001297</name>
</gene>
<dbReference type="Gene3D" id="3.40.47.10">
    <property type="match status" value="1"/>
</dbReference>
<dbReference type="InterPro" id="IPR002155">
    <property type="entry name" value="Thiolase"/>
</dbReference>
<dbReference type="PATRIC" id="fig|1219045.3.peg.1328"/>
<dbReference type="RefSeq" id="WP_037463722.1">
    <property type="nucleotide sequence ID" value="NZ_BCZD01000023.1"/>
</dbReference>
<evidence type="ECO:0000313" key="3">
    <source>
        <dbReference type="Proteomes" id="UP000024284"/>
    </source>
</evidence>
<dbReference type="PANTHER" id="PTHR42870:SF1">
    <property type="entry name" value="NON-SPECIFIC LIPID-TRANSFER PROTEIN-LIKE 2"/>
    <property type="match status" value="1"/>
</dbReference>
<evidence type="ECO:0000259" key="1">
    <source>
        <dbReference type="Pfam" id="PF22691"/>
    </source>
</evidence>
<comment type="caution">
    <text evidence="2">The sequence shown here is derived from an EMBL/GenBank/DDBJ whole genome shotgun (WGS) entry which is preliminary data.</text>
</comment>
<dbReference type="InterPro" id="IPR016039">
    <property type="entry name" value="Thiolase-like"/>
</dbReference>
<feature type="domain" description="Thiolase C-terminal" evidence="1">
    <location>
        <begin position="242"/>
        <end position="387"/>
    </location>
</feature>
<sequence length="389" mass="40949">MSDIAVAATFELKPGRYPQYSPATLYSEVVKQALRQWQLHPKDVDGLLTAPSGIAGGNIDVVSHERLIGEFGIQANIAETLSAGGASFGIMVMRAAAAIRDGMASAVLCVGTGQFVKQGAGAGELMARILSEQDFEMPYGPAVPSLYGLIASQFMHERGATSEHLARVAVSARKWALRNPMALMHERGEITVEDVLNSRVIANPFRYLDCSIPTDGGGALLVTRADVARRLSPQPAYVLGYGEAHSPGSLSEAGPRLIDTRAAQTAAEAFRRAGLSHADIDLVQLYDAFSVTPLILLENVGFCAPGEAGAFVESGATDPGGRLPMNTSGGLLSFGHTGEASGMSVLLEGIRQVMGEAGPNQVEKADTSLVHVYGGMMADHATLIFGREP</sequence>
<dbReference type="eggNOG" id="COG0183">
    <property type="taxonomic scope" value="Bacteria"/>
</dbReference>
<dbReference type="EC" id="2.3.1.176" evidence="2"/>
<dbReference type="PANTHER" id="PTHR42870">
    <property type="entry name" value="ACETYL-COA C-ACETYLTRANSFERASE"/>
    <property type="match status" value="1"/>
</dbReference>
<accession>A0A086PC12</accession>
<keyword evidence="2" id="KW-0012">Acyltransferase</keyword>
<dbReference type="AlphaFoldDB" id="A0A086PC12"/>
<keyword evidence="2" id="KW-0808">Transferase</keyword>
<dbReference type="InterPro" id="IPR055140">
    <property type="entry name" value="Thiolase_C_2"/>
</dbReference>
<dbReference type="CDD" id="cd00829">
    <property type="entry name" value="SCP-x_thiolase"/>
    <property type="match status" value="1"/>
</dbReference>
<organism evidence="2 3">
    <name type="scientific">Sphingobium herbicidovorans (strain ATCC 700291 / DSM 11019 / CCUG 56400 / KCTC 2939 / LMG 18315 / NBRC 16415 / MH)</name>
    <name type="common">Sphingomonas herbicidovorans</name>
    <dbReference type="NCBI Taxonomy" id="1219045"/>
    <lineage>
        <taxon>Bacteria</taxon>
        <taxon>Pseudomonadati</taxon>
        <taxon>Pseudomonadota</taxon>
        <taxon>Alphaproteobacteria</taxon>
        <taxon>Sphingomonadales</taxon>
        <taxon>Sphingomonadaceae</taxon>
        <taxon>Sphingobium</taxon>
    </lineage>
</organism>
<evidence type="ECO:0000313" key="2">
    <source>
        <dbReference type="EMBL" id="KFG90930.1"/>
    </source>
</evidence>
<proteinExistence type="predicted"/>
<dbReference type="GO" id="GO:0003988">
    <property type="term" value="F:acetyl-CoA C-acyltransferase activity"/>
    <property type="evidence" value="ECO:0007669"/>
    <property type="project" value="UniProtKB-ARBA"/>
</dbReference>
<dbReference type="PIRSF" id="PIRSF000429">
    <property type="entry name" value="Ac-CoA_Ac_transf"/>
    <property type="match status" value="1"/>
</dbReference>
<dbReference type="OrthoDB" id="9790314at2"/>
<protein>
    <submittedName>
        <fullName evidence="2">Propanoyl-CoA C-acyltransferase</fullName>
        <ecNumber evidence="2">2.3.1.176</ecNumber>
    </submittedName>
</protein>
<name>A0A086PC12_SPHHM</name>
<dbReference type="STRING" id="76947.GCA_002080435_04051"/>